<comment type="caution">
    <text evidence="5">The sequence shown here is derived from an EMBL/GenBank/DDBJ whole genome shotgun (WGS) entry which is preliminary data.</text>
</comment>
<dbReference type="AlphaFoldDB" id="R1I6Y7"/>
<protein>
    <submittedName>
        <fullName evidence="5">ABC transporter substrate-binding protein</fullName>
    </submittedName>
</protein>
<sequence length="357" mass="38318">MRGADRRETRARRPAAGHPRDGCEVPVKPFRSRNPIAVGAVTALVMALIGSATFFSDDLPLIGGGTTYQAEFREAAGLRPDDEVRVAGVKVGEVTDVRLAGDHVEVLFRVRDTWVGNRTTAAIKIKTLLGQKNLVLDPVGNAELNPDQPIPAERTSSPYDVTAVFNDLASTVGAIDTDQLAEAFRVLSDTLGASAPSDVKTAFNGIAALSQTLASRDDELVKLFQNTNQVSKTLGQRSDQIQTLIRDGNTLLTELNARKDAIAQLFSGIKNLSIQLRGLVAENQKTLGPALDQLDRVATVLQRNQGKLEDSLRLAGPFYRLLGNAVGNGRWIDTYICGLIPTGTTPGSCRPPKNGGR</sequence>
<feature type="region of interest" description="Disordered" evidence="1">
    <location>
        <begin position="1"/>
        <end position="27"/>
    </location>
</feature>
<evidence type="ECO:0000259" key="3">
    <source>
        <dbReference type="Pfam" id="PF02470"/>
    </source>
</evidence>
<dbReference type="PANTHER" id="PTHR33371">
    <property type="entry name" value="INTERMEMBRANE PHOSPHOLIPID TRANSPORT SYSTEM BINDING PROTEIN MLAD-RELATED"/>
    <property type="match status" value="1"/>
</dbReference>
<dbReference type="eggNOG" id="COG1463">
    <property type="taxonomic scope" value="Bacteria"/>
</dbReference>
<evidence type="ECO:0000256" key="2">
    <source>
        <dbReference type="SAM" id="Phobius"/>
    </source>
</evidence>
<dbReference type="EMBL" id="AOUO01000154">
    <property type="protein sequence ID" value="EOD68301.1"/>
    <property type="molecule type" value="Genomic_DNA"/>
</dbReference>
<gene>
    <name evidence="5" type="ORF">H480_12027</name>
</gene>
<dbReference type="InterPro" id="IPR005693">
    <property type="entry name" value="Mce"/>
</dbReference>
<dbReference type="PRINTS" id="PR01782">
    <property type="entry name" value="MCEVIRFACTOR"/>
</dbReference>
<dbReference type="NCBIfam" id="TIGR00996">
    <property type="entry name" value="Mtu_fam_mce"/>
    <property type="match status" value="1"/>
</dbReference>
<dbReference type="GO" id="GO:0005576">
    <property type="term" value="C:extracellular region"/>
    <property type="evidence" value="ECO:0007669"/>
    <property type="project" value="TreeGrafter"/>
</dbReference>
<evidence type="ECO:0000313" key="5">
    <source>
        <dbReference type="EMBL" id="EOD68301.1"/>
    </source>
</evidence>
<keyword evidence="2" id="KW-1133">Transmembrane helix</keyword>
<evidence type="ECO:0000259" key="4">
    <source>
        <dbReference type="Pfam" id="PF11887"/>
    </source>
</evidence>
<keyword evidence="6" id="KW-1185">Reference proteome</keyword>
<organism evidence="5 6">
    <name type="scientific">Amycolatopsis vancoresmycina DSM 44592</name>
    <dbReference type="NCBI Taxonomy" id="1292037"/>
    <lineage>
        <taxon>Bacteria</taxon>
        <taxon>Bacillati</taxon>
        <taxon>Actinomycetota</taxon>
        <taxon>Actinomycetes</taxon>
        <taxon>Pseudonocardiales</taxon>
        <taxon>Pseudonocardiaceae</taxon>
        <taxon>Amycolatopsis</taxon>
    </lineage>
</organism>
<reference evidence="5 6" key="1">
    <citation type="submission" date="2013-02" db="EMBL/GenBank/DDBJ databases">
        <title>Draft genome sequence of Amycolatopsis vancoresmycina strain DSM 44592T.</title>
        <authorList>
            <person name="Kumar S."/>
            <person name="Kaur N."/>
            <person name="Kaur C."/>
            <person name="Raghava G.P.S."/>
            <person name="Mayilraj S."/>
        </authorList>
    </citation>
    <scope>NUCLEOTIDE SEQUENCE [LARGE SCALE GENOMIC DNA]</scope>
    <source>
        <strain evidence="5 6">DSM 44592</strain>
    </source>
</reference>
<feature type="domain" description="Mce/MlaD" evidence="3">
    <location>
        <begin position="65"/>
        <end position="138"/>
    </location>
</feature>
<proteinExistence type="predicted"/>
<evidence type="ECO:0000256" key="1">
    <source>
        <dbReference type="SAM" id="MobiDB-lite"/>
    </source>
</evidence>
<dbReference type="PATRIC" id="fig|1292037.4.peg.2303"/>
<evidence type="ECO:0000313" key="6">
    <source>
        <dbReference type="Proteomes" id="UP000014139"/>
    </source>
</evidence>
<dbReference type="InterPro" id="IPR052336">
    <property type="entry name" value="MlaD_Phospholipid_Transporter"/>
</dbReference>
<name>R1I6Y7_9PSEU</name>
<dbReference type="Proteomes" id="UP000014139">
    <property type="component" value="Unassembled WGS sequence"/>
</dbReference>
<dbReference type="InterPro" id="IPR024516">
    <property type="entry name" value="Mce_C"/>
</dbReference>
<dbReference type="Pfam" id="PF02470">
    <property type="entry name" value="MlaD"/>
    <property type="match status" value="1"/>
</dbReference>
<dbReference type="Pfam" id="PF11887">
    <property type="entry name" value="Mce4_CUP1"/>
    <property type="match status" value="1"/>
</dbReference>
<feature type="transmembrane region" description="Helical" evidence="2">
    <location>
        <begin position="36"/>
        <end position="55"/>
    </location>
</feature>
<accession>R1I6Y7</accession>
<dbReference type="PANTHER" id="PTHR33371:SF18">
    <property type="entry name" value="MCE-FAMILY PROTEIN MCE3C"/>
    <property type="match status" value="1"/>
</dbReference>
<keyword evidence="2" id="KW-0812">Transmembrane</keyword>
<dbReference type="InterPro" id="IPR003399">
    <property type="entry name" value="Mce/MlaD"/>
</dbReference>
<feature type="domain" description="Mammalian cell entry C-terminal" evidence="4">
    <location>
        <begin position="142"/>
        <end position="328"/>
    </location>
</feature>
<keyword evidence="2" id="KW-0472">Membrane</keyword>